<organism evidence="1 2">
    <name type="scientific">Batillaria attramentaria</name>
    <dbReference type="NCBI Taxonomy" id="370345"/>
    <lineage>
        <taxon>Eukaryota</taxon>
        <taxon>Metazoa</taxon>
        <taxon>Spiralia</taxon>
        <taxon>Lophotrochozoa</taxon>
        <taxon>Mollusca</taxon>
        <taxon>Gastropoda</taxon>
        <taxon>Caenogastropoda</taxon>
        <taxon>Sorbeoconcha</taxon>
        <taxon>Cerithioidea</taxon>
        <taxon>Batillariidae</taxon>
        <taxon>Batillaria</taxon>
    </lineage>
</organism>
<dbReference type="AlphaFoldDB" id="A0ABD0LYK5"/>
<dbReference type="EMBL" id="JACVVK020000015">
    <property type="protein sequence ID" value="KAK7504533.1"/>
    <property type="molecule type" value="Genomic_DNA"/>
</dbReference>
<protein>
    <submittedName>
        <fullName evidence="1">Uncharacterized protein</fullName>
    </submittedName>
</protein>
<proteinExistence type="predicted"/>
<evidence type="ECO:0000313" key="1">
    <source>
        <dbReference type="EMBL" id="KAK7504533.1"/>
    </source>
</evidence>
<accession>A0ABD0LYK5</accession>
<reference evidence="1 2" key="1">
    <citation type="journal article" date="2023" name="Sci. Data">
        <title>Genome assembly of the Korean intertidal mud-creeper Batillaria attramentaria.</title>
        <authorList>
            <person name="Patra A.K."/>
            <person name="Ho P.T."/>
            <person name="Jun S."/>
            <person name="Lee S.J."/>
            <person name="Kim Y."/>
            <person name="Won Y.J."/>
        </authorList>
    </citation>
    <scope>NUCLEOTIDE SEQUENCE [LARGE SCALE GENOMIC DNA]</scope>
    <source>
        <strain evidence="1">Wonlab-2016</strain>
    </source>
</reference>
<name>A0ABD0LYK5_9CAEN</name>
<comment type="caution">
    <text evidence="1">The sequence shown here is derived from an EMBL/GenBank/DDBJ whole genome shotgun (WGS) entry which is preliminary data.</text>
</comment>
<keyword evidence="2" id="KW-1185">Reference proteome</keyword>
<evidence type="ECO:0000313" key="2">
    <source>
        <dbReference type="Proteomes" id="UP001519460"/>
    </source>
</evidence>
<gene>
    <name evidence="1" type="ORF">BaRGS_00004399</name>
</gene>
<sequence length="153" mass="16879">MQPFQKSWSSSQPVNLFPTSAALPKPVQLFPTSEPLSNQCNSSQISAAVPKPVQLFRTSEPLSNQCNSSQSVQLSPNQCNLPNSVQLFPDSCSSSQVNAEIPEAKPRRPCVDITLARIEHGADFNWTCHSPRPLARPLQNPRHLATYCRLLTV</sequence>
<dbReference type="Proteomes" id="UP001519460">
    <property type="component" value="Unassembled WGS sequence"/>
</dbReference>